<reference evidence="2" key="1">
    <citation type="submission" date="2017-02" db="EMBL/GenBank/DDBJ databases">
        <authorList>
            <person name="Varghese N."/>
            <person name="Submissions S."/>
        </authorList>
    </citation>
    <scope>NUCLEOTIDE SEQUENCE [LARGE SCALE GENOMIC DNA]</scope>
    <source>
        <strain evidence="2">R11H</strain>
    </source>
</reference>
<gene>
    <name evidence="1" type="ORF">SAMN06295937_100398</name>
</gene>
<accession>A0A1T5ACB4</accession>
<dbReference type="Proteomes" id="UP000190044">
    <property type="component" value="Unassembled WGS sequence"/>
</dbReference>
<sequence length="59" mass="6612">MRHEHPASYVCRLYNDRLSRSGSSLRWVTTPGGGMALTSIAKRRGAPVAESRDQERNLL</sequence>
<dbReference type="AlphaFoldDB" id="A0A1T5ACB4"/>
<organism evidence="1 2">
    <name type="scientific">Sphingopyxis flava</name>
    <dbReference type="NCBI Taxonomy" id="1507287"/>
    <lineage>
        <taxon>Bacteria</taxon>
        <taxon>Pseudomonadati</taxon>
        <taxon>Pseudomonadota</taxon>
        <taxon>Alphaproteobacteria</taxon>
        <taxon>Sphingomonadales</taxon>
        <taxon>Sphingomonadaceae</taxon>
        <taxon>Sphingopyxis</taxon>
    </lineage>
</organism>
<proteinExistence type="predicted"/>
<dbReference type="EMBL" id="FUYP01000003">
    <property type="protein sequence ID" value="SKB32652.1"/>
    <property type="molecule type" value="Genomic_DNA"/>
</dbReference>
<protein>
    <submittedName>
        <fullName evidence="1">Uncharacterized protein</fullName>
    </submittedName>
</protein>
<name>A0A1T5ACB4_9SPHN</name>
<keyword evidence="2" id="KW-1185">Reference proteome</keyword>
<evidence type="ECO:0000313" key="1">
    <source>
        <dbReference type="EMBL" id="SKB32652.1"/>
    </source>
</evidence>
<evidence type="ECO:0000313" key="2">
    <source>
        <dbReference type="Proteomes" id="UP000190044"/>
    </source>
</evidence>